<dbReference type="PANTHER" id="PTHR12418">
    <property type="entry name" value="ACYL-COENZYME A THIOESTERASE THEM4"/>
    <property type="match status" value="1"/>
</dbReference>
<evidence type="ECO:0000256" key="17">
    <source>
        <dbReference type="ARBA" id="ARBA00040123"/>
    </source>
</evidence>
<keyword evidence="9" id="KW-0809">Transit peptide</keyword>
<dbReference type="Pfam" id="PF03061">
    <property type="entry name" value="4HBT"/>
    <property type="match status" value="1"/>
</dbReference>
<comment type="catalytic activity">
    <reaction evidence="19">
        <text>octanoyl-CoA + H2O = octanoate + CoA + H(+)</text>
        <dbReference type="Rhea" id="RHEA:30143"/>
        <dbReference type="ChEBI" id="CHEBI:15377"/>
        <dbReference type="ChEBI" id="CHEBI:15378"/>
        <dbReference type="ChEBI" id="CHEBI:25646"/>
        <dbReference type="ChEBI" id="CHEBI:57287"/>
        <dbReference type="ChEBI" id="CHEBI:57386"/>
    </reaction>
    <physiologicalReaction direction="left-to-right" evidence="19">
        <dbReference type="Rhea" id="RHEA:30144"/>
    </physiologicalReaction>
</comment>
<evidence type="ECO:0000256" key="6">
    <source>
        <dbReference type="ARBA" id="ARBA00022703"/>
    </source>
</evidence>
<dbReference type="RefSeq" id="WP_212609051.1">
    <property type="nucleotide sequence ID" value="NZ_CP073910.1"/>
</dbReference>
<reference evidence="25" key="1">
    <citation type="submission" date="2021-04" db="EMBL/GenBank/DDBJ databases">
        <title>Isolation of p-tert-butylphenol degrading bacteria Sphingobium phenoxybenzoativorans Tas13 from active sludge.</title>
        <authorList>
            <person name="Li Y."/>
        </authorList>
    </citation>
    <scope>NUCLEOTIDE SEQUENCE</scope>
    <source>
        <strain evidence="25">Tas13</strain>
    </source>
</reference>
<evidence type="ECO:0000256" key="14">
    <source>
        <dbReference type="ARBA" id="ARBA00037002"/>
    </source>
</evidence>
<dbReference type="EMBL" id="CP073910">
    <property type="protein sequence ID" value="QUT05508.1"/>
    <property type="molecule type" value="Genomic_DNA"/>
</dbReference>
<organism evidence="25 26">
    <name type="scientific">Sphingobium phenoxybenzoativorans</name>
    <dbReference type="NCBI Taxonomy" id="1592790"/>
    <lineage>
        <taxon>Bacteria</taxon>
        <taxon>Pseudomonadati</taxon>
        <taxon>Pseudomonadota</taxon>
        <taxon>Alphaproteobacteria</taxon>
        <taxon>Sphingomonadales</taxon>
        <taxon>Sphingomonadaceae</taxon>
        <taxon>Sphingobium</taxon>
    </lineage>
</organism>
<dbReference type="GO" id="GO:0016790">
    <property type="term" value="F:thiolester hydrolase activity"/>
    <property type="evidence" value="ECO:0007669"/>
    <property type="project" value="UniProtKB-ARBA"/>
</dbReference>
<proteinExistence type="inferred from homology"/>
<evidence type="ECO:0000256" key="4">
    <source>
        <dbReference type="ARBA" id="ARBA00022475"/>
    </source>
</evidence>
<keyword evidence="5" id="KW-0963">Cytoplasm</keyword>
<dbReference type="CDD" id="cd03443">
    <property type="entry name" value="PaaI_thioesterase"/>
    <property type="match status" value="1"/>
</dbReference>
<dbReference type="Gene3D" id="3.10.129.10">
    <property type="entry name" value="Hotdog Thioesterase"/>
    <property type="match status" value="1"/>
</dbReference>
<dbReference type="EC" id="3.1.2.2" evidence="16"/>
<evidence type="ECO:0000256" key="18">
    <source>
        <dbReference type="ARBA" id="ARBA00043210"/>
    </source>
</evidence>
<dbReference type="Proteomes" id="UP000681425">
    <property type="component" value="Chromosome"/>
</dbReference>
<gene>
    <name evidence="25" type="ORF">KFK14_21505</name>
</gene>
<keyword evidence="10" id="KW-0443">Lipid metabolism</keyword>
<feature type="domain" description="Thioesterase" evidence="24">
    <location>
        <begin position="139"/>
        <end position="190"/>
    </location>
</feature>
<dbReference type="InterPro" id="IPR006683">
    <property type="entry name" value="Thioestr_dom"/>
</dbReference>
<evidence type="ECO:0000256" key="23">
    <source>
        <dbReference type="ARBA" id="ARBA00048180"/>
    </source>
</evidence>
<evidence type="ECO:0000256" key="16">
    <source>
        <dbReference type="ARBA" id="ARBA00038848"/>
    </source>
</evidence>
<evidence type="ECO:0000256" key="19">
    <source>
        <dbReference type="ARBA" id="ARBA00047588"/>
    </source>
</evidence>
<evidence type="ECO:0000256" key="3">
    <source>
        <dbReference type="ARBA" id="ARBA00004632"/>
    </source>
</evidence>
<dbReference type="SUPFAM" id="SSF54637">
    <property type="entry name" value="Thioesterase/thiol ester dehydrase-isomerase"/>
    <property type="match status" value="1"/>
</dbReference>
<comment type="catalytic activity">
    <reaction evidence="23">
        <text>tetradecanoyl-CoA + H2O = tetradecanoate + CoA + H(+)</text>
        <dbReference type="Rhea" id="RHEA:40119"/>
        <dbReference type="ChEBI" id="CHEBI:15377"/>
        <dbReference type="ChEBI" id="CHEBI:15378"/>
        <dbReference type="ChEBI" id="CHEBI:30807"/>
        <dbReference type="ChEBI" id="CHEBI:57287"/>
        <dbReference type="ChEBI" id="CHEBI:57385"/>
    </reaction>
    <physiologicalReaction direction="left-to-right" evidence="23">
        <dbReference type="Rhea" id="RHEA:40120"/>
    </physiologicalReaction>
</comment>
<evidence type="ECO:0000256" key="11">
    <source>
        <dbReference type="ARBA" id="ARBA00023136"/>
    </source>
</evidence>
<evidence type="ECO:0000313" key="25">
    <source>
        <dbReference type="EMBL" id="QUT05508.1"/>
    </source>
</evidence>
<evidence type="ECO:0000256" key="9">
    <source>
        <dbReference type="ARBA" id="ARBA00022946"/>
    </source>
</evidence>
<comment type="catalytic activity">
    <reaction evidence="20">
        <text>hexadecanoyl-CoA + H2O = hexadecanoate + CoA + H(+)</text>
        <dbReference type="Rhea" id="RHEA:16645"/>
        <dbReference type="ChEBI" id="CHEBI:7896"/>
        <dbReference type="ChEBI" id="CHEBI:15377"/>
        <dbReference type="ChEBI" id="CHEBI:15378"/>
        <dbReference type="ChEBI" id="CHEBI:57287"/>
        <dbReference type="ChEBI" id="CHEBI:57379"/>
        <dbReference type="EC" id="3.1.2.2"/>
    </reaction>
    <physiologicalReaction direction="left-to-right" evidence="20">
        <dbReference type="Rhea" id="RHEA:16646"/>
    </physiologicalReaction>
</comment>
<comment type="catalytic activity">
    <reaction evidence="13">
        <text>(5Z,8Z,11Z,14Z)-eicosatetraenoyl-CoA + H2O = (5Z,8Z,11Z,14Z)-eicosatetraenoate + CoA + H(+)</text>
        <dbReference type="Rhea" id="RHEA:40151"/>
        <dbReference type="ChEBI" id="CHEBI:15377"/>
        <dbReference type="ChEBI" id="CHEBI:15378"/>
        <dbReference type="ChEBI" id="CHEBI:32395"/>
        <dbReference type="ChEBI" id="CHEBI:57287"/>
        <dbReference type="ChEBI" id="CHEBI:57368"/>
    </reaction>
    <physiologicalReaction direction="left-to-right" evidence="13">
        <dbReference type="Rhea" id="RHEA:40152"/>
    </physiologicalReaction>
</comment>
<evidence type="ECO:0000256" key="12">
    <source>
        <dbReference type="ARBA" id="ARBA00023273"/>
    </source>
</evidence>
<sequence>MDSDLVSEEPRRPWIYDPEDEDLLSHDGRWRQRRRIAELLRALKRLALRANLDEGALSQFERKLARQVRTFKGTAEIGDRTEYMASQGLVGPRNRLALEMSGVIGRSNAASLPMRFFRSQDGKVCAEVHPDNSHEGPPGYLHGGLIAALFDEFLGLAQDDLPGPPGLTGTLSVRYLSPTPIDERLTLMLRSAEEDGRKRLLKGELWARDQPTASCDALFIQPREEG</sequence>
<comment type="catalytic activity">
    <reaction evidence="21">
        <text>decanoyl-CoA + H2O = decanoate + CoA + H(+)</text>
        <dbReference type="Rhea" id="RHEA:40059"/>
        <dbReference type="ChEBI" id="CHEBI:15377"/>
        <dbReference type="ChEBI" id="CHEBI:15378"/>
        <dbReference type="ChEBI" id="CHEBI:27689"/>
        <dbReference type="ChEBI" id="CHEBI:57287"/>
        <dbReference type="ChEBI" id="CHEBI:61430"/>
    </reaction>
    <physiologicalReaction direction="left-to-right" evidence="21">
        <dbReference type="Rhea" id="RHEA:40060"/>
    </physiologicalReaction>
</comment>
<keyword evidence="11" id="KW-0472">Membrane</keyword>
<dbReference type="AlphaFoldDB" id="A0A975K7H7"/>
<dbReference type="InterPro" id="IPR029069">
    <property type="entry name" value="HotDog_dom_sf"/>
</dbReference>
<protein>
    <recommendedName>
        <fullName evidence="17">Acyl-coenzyme A thioesterase THEM4</fullName>
        <ecNumber evidence="16">3.1.2.2</ecNumber>
    </recommendedName>
    <alternativeName>
        <fullName evidence="18">Thioesterase superfamily member 4</fullName>
    </alternativeName>
</protein>
<evidence type="ECO:0000259" key="24">
    <source>
        <dbReference type="Pfam" id="PF03061"/>
    </source>
</evidence>
<evidence type="ECO:0000256" key="13">
    <source>
        <dbReference type="ARBA" id="ARBA00035852"/>
    </source>
</evidence>
<comment type="catalytic activity">
    <reaction evidence="14">
        <text>(9Z)-octadecenoyl-CoA + H2O = (9Z)-octadecenoate + CoA + H(+)</text>
        <dbReference type="Rhea" id="RHEA:40139"/>
        <dbReference type="ChEBI" id="CHEBI:15377"/>
        <dbReference type="ChEBI" id="CHEBI:15378"/>
        <dbReference type="ChEBI" id="CHEBI:30823"/>
        <dbReference type="ChEBI" id="CHEBI:57287"/>
        <dbReference type="ChEBI" id="CHEBI:57387"/>
    </reaction>
    <physiologicalReaction direction="left-to-right" evidence="14">
        <dbReference type="Rhea" id="RHEA:40140"/>
    </physiologicalReaction>
</comment>
<keyword evidence="4" id="KW-1003">Cell membrane</keyword>
<dbReference type="PANTHER" id="PTHR12418:SF19">
    <property type="entry name" value="ACYL-COENZYME A THIOESTERASE THEM4"/>
    <property type="match status" value="1"/>
</dbReference>
<evidence type="ECO:0000256" key="7">
    <source>
        <dbReference type="ARBA" id="ARBA00022801"/>
    </source>
</evidence>
<comment type="subcellular location">
    <subcellularLocation>
        <location evidence="3">Cell projection</location>
        <location evidence="3">Ruffle membrane</location>
    </subcellularLocation>
    <subcellularLocation>
        <location evidence="2">Cytoplasm</location>
    </subcellularLocation>
    <subcellularLocation>
        <location evidence="1">Membrane</location>
        <topology evidence="1">Peripheral membrane protein</topology>
    </subcellularLocation>
</comment>
<evidence type="ECO:0000256" key="20">
    <source>
        <dbReference type="ARBA" id="ARBA00047734"/>
    </source>
</evidence>
<evidence type="ECO:0000256" key="22">
    <source>
        <dbReference type="ARBA" id="ARBA00048074"/>
    </source>
</evidence>
<dbReference type="KEGG" id="spph:KFK14_21505"/>
<keyword evidence="12" id="KW-0966">Cell projection</keyword>
<dbReference type="InterPro" id="IPR052365">
    <property type="entry name" value="THEM4/THEM5_acyl-CoA_thioest"/>
</dbReference>
<evidence type="ECO:0000256" key="15">
    <source>
        <dbReference type="ARBA" id="ARBA00038456"/>
    </source>
</evidence>
<evidence type="ECO:0000256" key="10">
    <source>
        <dbReference type="ARBA" id="ARBA00023098"/>
    </source>
</evidence>
<dbReference type="GO" id="GO:0005737">
    <property type="term" value="C:cytoplasm"/>
    <property type="evidence" value="ECO:0007669"/>
    <property type="project" value="UniProtKB-SubCell"/>
</dbReference>
<keyword evidence="26" id="KW-1185">Reference proteome</keyword>
<evidence type="ECO:0000256" key="5">
    <source>
        <dbReference type="ARBA" id="ARBA00022490"/>
    </source>
</evidence>
<evidence type="ECO:0000256" key="2">
    <source>
        <dbReference type="ARBA" id="ARBA00004496"/>
    </source>
</evidence>
<dbReference type="GO" id="GO:0006631">
    <property type="term" value="P:fatty acid metabolic process"/>
    <property type="evidence" value="ECO:0007669"/>
    <property type="project" value="UniProtKB-KW"/>
</dbReference>
<accession>A0A975K7H7</accession>
<evidence type="ECO:0000313" key="26">
    <source>
        <dbReference type="Proteomes" id="UP000681425"/>
    </source>
</evidence>
<evidence type="ECO:0000256" key="8">
    <source>
        <dbReference type="ARBA" id="ARBA00022832"/>
    </source>
</evidence>
<keyword evidence="7" id="KW-0378">Hydrolase</keyword>
<evidence type="ECO:0000256" key="21">
    <source>
        <dbReference type="ARBA" id="ARBA00047969"/>
    </source>
</evidence>
<comment type="similarity">
    <text evidence="15">Belongs to the THEM4/THEM5 thioesterase family.</text>
</comment>
<comment type="catalytic activity">
    <reaction evidence="22">
        <text>dodecanoyl-CoA + H2O = dodecanoate + CoA + H(+)</text>
        <dbReference type="Rhea" id="RHEA:30135"/>
        <dbReference type="ChEBI" id="CHEBI:15377"/>
        <dbReference type="ChEBI" id="CHEBI:15378"/>
        <dbReference type="ChEBI" id="CHEBI:18262"/>
        <dbReference type="ChEBI" id="CHEBI:57287"/>
        <dbReference type="ChEBI" id="CHEBI:57375"/>
    </reaction>
    <physiologicalReaction direction="left-to-right" evidence="22">
        <dbReference type="Rhea" id="RHEA:30136"/>
    </physiologicalReaction>
</comment>
<keyword evidence="6" id="KW-0053">Apoptosis</keyword>
<keyword evidence="8" id="KW-0276">Fatty acid metabolism</keyword>
<name>A0A975K7H7_9SPHN</name>
<dbReference type="GO" id="GO:0016020">
    <property type="term" value="C:membrane"/>
    <property type="evidence" value="ECO:0007669"/>
    <property type="project" value="UniProtKB-SubCell"/>
</dbReference>
<evidence type="ECO:0000256" key="1">
    <source>
        <dbReference type="ARBA" id="ARBA00004170"/>
    </source>
</evidence>